<reference evidence="1 2" key="1">
    <citation type="journal article" date="2021" name="BMC Biol.">
        <title>Horizontally acquired antibacterial genes associated with adaptive radiation of ladybird beetles.</title>
        <authorList>
            <person name="Li H.S."/>
            <person name="Tang X.F."/>
            <person name="Huang Y.H."/>
            <person name="Xu Z.Y."/>
            <person name="Chen M.L."/>
            <person name="Du X.Y."/>
            <person name="Qiu B.Y."/>
            <person name="Chen P.T."/>
            <person name="Zhang W."/>
            <person name="Slipinski A."/>
            <person name="Escalona H.E."/>
            <person name="Waterhouse R.M."/>
            <person name="Zwick A."/>
            <person name="Pang H."/>
        </authorList>
    </citation>
    <scope>NUCLEOTIDE SEQUENCE [LARGE SCALE GENOMIC DNA]</scope>
    <source>
        <strain evidence="1">SYSU2018</strain>
    </source>
</reference>
<evidence type="ECO:0000313" key="2">
    <source>
        <dbReference type="Proteomes" id="UP001516400"/>
    </source>
</evidence>
<organism evidence="1 2">
    <name type="scientific">Cryptolaemus montrouzieri</name>
    <dbReference type="NCBI Taxonomy" id="559131"/>
    <lineage>
        <taxon>Eukaryota</taxon>
        <taxon>Metazoa</taxon>
        <taxon>Ecdysozoa</taxon>
        <taxon>Arthropoda</taxon>
        <taxon>Hexapoda</taxon>
        <taxon>Insecta</taxon>
        <taxon>Pterygota</taxon>
        <taxon>Neoptera</taxon>
        <taxon>Endopterygota</taxon>
        <taxon>Coleoptera</taxon>
        <taxon>Polyphaga</taxon>
        <taxon>Cucujiformia</taxon>
        <taxon>Coccinelloidea</taxon>
        <taxon>Coccinellidae</taxon>
        <taxon>Scymninae</taxon>
        <taxon>Scymnini</taxon>
        <taxon>Cryptolaemus</taxon>
    </lineage>
</organism>
<comment type="caution">
    <text evidence="1">The sequence shown here is derived from an EMBL/GenBank/DDBJ whole genome shotgun (WGS) entry which is preliminary data.</text>
</comment>
<keyword evidence="2" id="KW-1185">Reference proteome</keyword>
<dbReference type="Proteomes" id="UP001516400">
    <property type="component" value="Unassembled WGS sequence"/>
</dbReference>
<dbReference type="EMBL" id="JABFTP020000144">
    <property type="protein sequence ID" value="KAL3282895.1"/>
    <property type="molecule type" value="Genomic_DNA"/>
</dbReference>
<protein>
    <submittedName>
        <fullName evidence="1">Uncharacterized protein</fullName>
    </submittedName>
</protein>
<accession>A0ABD2NW45</accession>
<dbReference type="AlphaFoldDB" id="A0ABD2NW45"/>
<evidence type="ECO:0000313" key="1">
    <source>
        <dbReference type="EMBL" id="KAL3282895.1"/>
    </source>
</evidence>
<gene>
    <name evidence="1" type="ORF">HHI36_006053</name>
</gene>
<name>A0ABD2NW45_9CUCU</name>
<proteinExistence type="predicted"/>
<sequence>MQLGQYLIEPHMRRRLSETNLPRELRSVLQRIRKCGDTITNESQPSTSQPRVPYDFNTSGGAEGIQTSAYLAHISCDSVIIVRAFGSEYYSQTCRNSYRVHQQPTSTKVTFNKSKHKYKNNSNANNNANYGQPGKITIAEVNAGINQAMKNIPNVQGNLSSSFLRKCSDVAMKEPLRREPIRPPRRQPLIVGKSGSSALKSIPKTTLVHVSRVDPHTSEDDLK</sequence>